<evidence type="ECO:0000256" key="5">
    <source>
        <dbReference type="ARBA" id="ARBA00022801"/>
    </source>
</evidence>
<evidence type="ECO:0000256" key="7">
    <source>
        <dbReference type="ARBA" id="ARBA00023125"/>
    </source>
</evidence>
<dbReference type="GO" id="GO:0034728">
    <property type="term" value="P:nucleosome organization"/>
    <property type="evidence" value="ECO:0007669"/>
    <property type="project" value="TreeGrafter"/>
</dbReference>
<keyword evidence="14" id="KW-1185">Reference proteome</keyword>
<dbReference type="Gene3D" id="1.10.10.60">
    <property type="entry name" value="Homeodomain-like"/>
    <property type="match status" value="1"/>
</dbReference>
<evidence type="ECO:0000259" key="11">
    <source>
        <dbReference type="PROSITE" id="PS51192"/>
    </source>
</evidence>
<dbReference type="Gene3D" id="6.10.140.1440">
    <property type="match status" value="1"/>
</dbReference>
<keyword evidence="5" id="KW-0378">Hydrolase</keyword>
<evidence type="ECO:0000259" key="12">
    <source>
        <dbReference type="PROSITE" id="PS51194"/>
    </source>
</evidence>
<dbReference type="SUPFAM" id="SSF54160">
    <property type="entry name" value="Chromo domain-like"/>
    <property type="match status" value="2"/>
</dbReference>
<evidence type="ECO:0000256" key="8">
    <source>
        <dbReference type="ARBA" id="ARBA00023242"/>
    </source>
</evidence>
<comment type="similarity">
    <text evidence="2">Belongs to the SNF2/RAD54 helicase family.</text>
</comment>
<feature type="region of interest" description="Disordered" evidence="9">
    <location>
        <begin position="26"/>
        <end position="212"/>
    </location>
</feature>
<keyword evidence="3" id="KW-0677">Repeat</keyword>
<dbReference type="InterPro" id="IPR001650">
    <property type="entry name" value="Helicase_C-like"/>
</dbReference>
<dbReference type="GO" id="GO:0140658">
    <property type="term" value="F:ATP-dependent chromatin remodeler activity"/>
    <property type="evidence" value="ECO:0007669"/>
    <property type="project" value="TreeGrafter"/>
</dbReference>
<dbReference type="InterPro" id="IPR000953">
    <property type="entry name" value="Chromo/chromo_shadow_dom"/>
</dbReference>
<accession>A0A0C2XNT1</accession>
<feature type="domain" description="Chromo" evidence="10">
    <location>
        <begin position="321"/>
        <end position="388"/>
    </location>
</feature>
<dbReference type="Pfam" id="PF13907">
    <property type="entry name" value="CHD1-like_C"/>
    <property type="match status" value="1"/>
</dbReference>
<evidence type="ECO:0000256" key="3">
    <source>
        <dbReference type="ARBA" id="ARBA00022737"/>
    </source>
</evidence>
<dbReference type="GO" id="GO:0005524">
    <property type="term" value="F:ATP binding"/>
    <property type="evidence" value="ECO:0007669"/>
    <property type="project" value="UniProtKB-KW"/>
</dbReference>
<feature type="compositionally biased region" description="Acidic residues" evidence="9">
    <location>
        <begin position="1314"/>
        <end position="1324"/>
    </location>
</feature>
<dbReference type="HOGENOM" id="CLU_000315_29_2_1"/>
<dbReference type="InterPro" id="IPR000330">
    <property type="entry name" value="SNF2_N"/>
</dbReference>
<evidence type="ECO:0000256" key="6">
    <source>
        <dbReference type="ARBA" id="ARBA00022840"/>
    </source>
</evidence>
<dbReference type="PROSITE" id="PS50013">
    <property type="entry name" value="CHROMO_2"/>
    <property type="match status" value="2"/>
</dbReference>
<dbReference type="Gene3D" id="2.40.50.40">
    <property type="match status" value="2"/>
</dbReference>
<feature type="compositionally biased region" description="Polar residues" evidence="9">
    <location>
        <begin position="67"/>
        <end position="80"/>
    </location>
</feature>
<dbReference type="Proteomes" id="UP000054097">
    <property type="component" value="Unassembled WGS sequence"/>
</dbReference>
<dbReference type="Pfam" id="PF00271">
    <property type="entry name" value="Helicase_C"/>
    <property type="match status" value="1"/>
</dbReference>
<dbReference type="SUPFAM" id="SSF52540">
    <property type="entry name" value="P-loop containing nucleoside triphosphate hydrolases"/>
    <property type="match status" value="2"/>
</dbReference>
<evidence type="ECO:0000259" key="10">
    <source>
        <dbReference type="PROSITE" id="PS50013"/>
    </source>
</evidence>
<dbReference type="PANTHER" id="PTHR45623:SF14">
    <property type="entry name" value="CHROMODOMAIN-HELICASE-DNA-BINDING PROTEIN 1"/>
    <property type="match status" value="1"/>
</dbReference>
<dbReference type="GO" id="GO:0005634">
    <property type="term" value="C:nucleus"/>
    <property type="evidence" value="ECO:0007669"/>
    <property type="project" value="UniProtKB-SubCell"/>
</dbReference>
<feature type="domain" description="Helicase ATP-binding" evidence="11">
    <location>
        <begin position="429"/>
        <end position="599"/>
    </location>
</feature>
<evidence type="ECO:0000256" key="1">
    <source>
        <dbReference type="ARBA" id="ARBA00004123"/>
    </source>
</evidence>
<dbReference type="InterPro" id="IPR016197">
    <property type="entry name" value="Chromo-like_dom_sf"/>
</dbReference>
<dbReference type="Gene3D" id="3.40.50.10810">
    <property type="entry name" value="Tandem AAA-ATPase domain"/>
    <property type="match status" value="1"/>
</dbReference>
<dbReference type="Gene3D" id="3.40.50.300">
    <property type="entry name" value="P-loop containing nucleotide triphosphate hydrolases"/>
    <property type="match status" value="1"/>
</dbReference>
<dbReference type="SMART" id="SM00490">
    <property type="entry name" value="HELICc"/>
    <property type="match status" value="1"/>
</dbReference>
<dbReference type="EMBL" id="KN824284">
    <property type="protein sequence ID" value="KIM30597.1"/>
    <property type="molecule type" value="Genomic_DNA"/>
</dbReference>
<dbReference type="Pfam" id="PF23588">
    <property type="entry name" value="HTH_CHD1_Hrp3"/>
    <property type="match status" value="1"/>
</dbReference>
<proteinExistence type="inferred from homology"/>
<dbReference type="CDD" id="cd18793">
    <property type="entry name" value="SF2_C_SNF"/>
    <property type="match status" value="1"/>
</dbReference>
<keyword evidence="8" id="KW-0539">Nucleus</keyword>
<evidence type="ECO:0008006" key="15">
    <source>
        <dbReference type="Google" id="ProtNLM"/>
    </source>
</evidence>
<dbReference type="InterPro" id="IPR056302">
    <property type="entry name" value="CHD1-2/Hrp3_HTH"/>
</dbReference>
<name>A0A0C2XNT1_SERVB</name>
<dbReference type="InterPro" id="IPR025260">
    <property type="entry name" value="CHD1-like_C"/>
</dbReference>
<gene>
    <name evidence="13" type="ORF">M408DRAFT_328144</name>
</gene>
<dbReference type="SMART" id="SM00298">
    <property type="entry name" value="CHROMO"/>
    <property type="match status" value="2"/>
</dbReference>
<dbReference type="InterPro" id="IPR049730">
    <property type="entry name" value="SNF2/RAD54-like_C"/>
</dbReference>
<dbReference type="InterPro" id="IPR023780">
    <property type="entry name" value="Chromo_domain"/>
</dbReference>
<dbReference type="Pfam" id="PF00385">
    <property type="entry name" value="Chromo"/>
    <property type="match status" value="1"/>
</dbReference>
<feature type="domain" description="Helicase C-terminal" evidence="12">
    <location>
        <begin position="725"/>
        <end position="881"/>
    </location>
</feature>
<dbReference type="SMART" id="SM00487">
    <property type="entry name" value="DEXDc"/>
    <property type="match status" value="1"/>
</dbReference>
<reference evidence="13 14" key="1">
    <citation type="submission" date="2014-04" db="EMBL/GenBank/DDBJ databases">
        <authorList>
            <consortium name="DOE Joint Genome Institute"/>
            <person name="Kuo A."/>
            <person name="Zuccaro A."/>
            <person name="Kohler A."/>
            <person name="Nagy L.G."/>
            <person name="Floudas D."/>
            <person name="Copeland A."/>
            <person name="Barry K.W."/>
            <person name="Cichocki N."/>
            <person name="Veneault-Fourrey C."/>
            <person name="LaButti K."/>
            <person name="Lindquist E.A."/>
            <person name="Lipzen A."/>
            <person name="Lundell T."/>
            <person name="Morin E."/>
            <person name="Murat C."/>
            <person name="Sun H."/>
            <person name="Tunlid A."/>
            <person name="Henrissat B."/>
            <person name="Grigoriev I.V."/>
            <person name="Hibbett D.S."/>
            <person name="Martin F."/>
            <person name="Nordberg H.P."/>
            <person name="Cantor M.N."/>
            <person name="Hua S.X."/>
        </authorList>
    </citation>
    <scope>NUCLEOTIDE SEQUENCE [LARGE SCALE GENOMIC DNA]</scope>
    <source>
        <strain evidence="13 14">MAFF 305830</strain>
    </source>
</reference>
<dbReference type="OrthoDB" id="5857104at2759"/>
<dbReference type="InterPro" id="IPR027417">
    <property type="entry name" value="P-loop_NTPase"/>
</dbReference>
<evidence type="ECO:0000256" key="9">
    <source>
        <dbReference type="SAM" id="MobiDB-lite"/>
    </source>
</evidence>
<dbReference type="STRING" id="933852.A0A0C2XNT1"/>
<dbReference type="CDD" id="cd18659">
    <property type="entry name" value="CD2_tandem"/>
    <property type="match status" value="1"/>
</dbReference>
<organism evidence="13 14">
    <name type="scientific">Serendipita vermifera MAFF 305830</name>
    <dbReference type="NCBI Taxonomy" id="933852"/>
    <lineage>
        <taxon>Eukaryota</taxon>
        <taxon>Fungi</taxon>
        <taxon>Dikarya</taxon>
        <taxon>Basidiomycota</taxon>
        <taxon>Agaricomycotina</taxon>
        <taxon>Agaricomycetes</taxon>
        <taxon>Sebacinales</taxon>
        <taxon>Serendipitaceae</taxon>
        <taxon>Serendipita</taxon>
    </lineage>
</organism>
<dbReference type="InterPro" id="IPR038718">
    <property type="entry name" value="SNF2-like_sf"/>
</dbReference>
<dbReference type="Pfam" id="PF00176">
    <property type="entry name" value="SNF2-rel_dom"/>
    <property type="match status" value="1"/>
</dbReference>
<feature type="compositionally biased region" description="Polar residues" evidence="9">
    <location>
        <begin position="1264"/>
        <end position="1285"/>
    </location>
</feature>
<protein>
    <recommendedName>
        <fullName evidence="15">Transcription regulator</fullName>
    </recommendedName>
</protein>
<comment type="subcellular location">
    <subcellularLocation>
        <location evidence="1">Nucleus</location>
    </subcellularLocation>
</comment>
<feature type="region of interest" description="Disordered" evidence="9">
    <location>
        <begin position="1017"/>
        <end position="1044"/>
    </location>
</feature>
<feature type="region of interest" description="Disordered" evidence="9">
    <location>
        <begin position="1260"/>
        <end position="1326"/>
    </location>
</feature>
<dbReference type="GO" id="GO:0003677">
    <property type="term" value="F:DNA binding"/>
    <property type="evidence" value="ECO:0007669"/>
    <property type="project" value="UniProtKB-KW"/>
</dbReference>
<feature type="compositionally biased region" description="Acidic residues" evidence="9">
    <location>
        <begin position="115"/>
        <end position="127"/>
    </location>
</feature>
<reference evidence="14" key="2">
    <citation type="submission" date="2015-01" db="EMBL/GenBank/DDBJ databases">
        <title>Evolutionary Origins and Diversification of the Mycorrhizal Mutualists.</title>
        <authorList>
            <consortium name="DOE Joint Genome Institute"/>
            <consortium name="Mycorrhizal Genomics Consortium"/>
            <person name="Kohler A."/>
            <person name="Kuo A."/>
            <person name="Nagy L.G."/>
            <person name="Floudas D."/>
            <person name="Copeland A."/>
            <person name="Barry K.W."/>
            <person name="Cichocki N."/>
            <person name="Veneault-Fourrey C."/>
            <person name="LaButti K."/>
            <person name="Lindquist E.A."/>
            <person name="Lipzen A."/>
            <person name="Lundell T."/>
            <person name="Morin E."/>
            <person name="Murat C."/>
            <person name="Riley R."/>
            <person name="Ohm R."/>
            <person name="Sun H."/>
            <person name="Tunlid A."/>
            <person name="Henrissat B."/>
            <person name="Grigoriev I.V."/>
            <person name="Hibbett D.S."/>
            <person name="Martin F."/>
        </authorList>
    </citation>
    <scope>NUCLEOTIDE SEQUENCE [LARGE SCALE GENOMIC DNA]</scope>
    <source>
        <strain evidence="14">MAFF 305830</strain>
    </source>
</reference>
<evidence type="ECO:0000313" key="14">
    <source>
        <dbReference type="Proteomes" id="UP000054097"/>
    </source>
</evidence>
<feature type="compositionally biased region" description="Acidic residues" evidence="9">
    <location>
        <begin position="196"/>
        <end position="212"/>
    </location>
</feature>
<feature type="compositionally biased region" description="Acidic residues" evidence="9">
    <location>
        <begin position="41"/>
        <end position="53"/>
    </location>
</feature>
<keyword evidence="4" id="KW-0547">Nucleotide-binding</keyword>
<dbReference type="PROSITE" id="PS51194">
    <property type="entry name" value="HELICASE_CTER"/>
    <property type="match status" value="1"/>
</dbReference>
<dbReference type="GO" id="GO:0000785">
    <property type="term" value="C:chromatin"/>
    <property type="evidence" value="ECO:0007669"/>
    <property type="project" value="TreeGrafter"/>
</dbReference>
<keyword evidence="7" id="KW-0238">DNA-binding</keyword>
<dbReference type="GO" id="GO:0042393">
    <property type="term" value="F:histone binding"/>
    <property type="evidence" value="ECO:0007669"/>
    <property type="project" value="TreeGrafter"/>
</dbReference>
<evidence type="ECO:0000256" key="4">
    <source>
        <dbReference type="ARBA" id="ARBA00022741"/>
    </source>
</evidence>
<keyword evidence="6" id="KW-0067">ATP-binding</keyword>
<dbReference type="PANTHER" id="PTHR45623">
    <property type="entry name" value="CHROMODOMAIN-HELICASE-DNA-BINDING PROTEIN 3-RELATED-RELATED"/>
    <property type="match status" value="1"/>
</dbReference>
<evidence type="ECO:0000313" key="13">
    <source>
        <dbReference type="EMBL" id="KIM30597.1"/>
    </source>
</evidence>
<feature type="compositionally biased region" description="Polar residues" evidence="9">
    <location>
        <begin position="151"/>
        <end position="161"/>
    </location>
</feature>
<evidence type="ECO:0000256" key="2">
    <source>
        <dbReference type="ARBA" id="ARBA00007025"/>
    </source>
</evidence>
<feature type="domain" description="Chromo" evidence="10">
    <location>
        <begin position="224"/>
        <end position="296"/>
    </location>
</feature>
<dbReference type="GO" id="GO:0003682">
    <property type="term" value="F:chromatin binding"/>
    <property type="evidence" value="ECO:0007669"/>
    <property type="project" value="TreeGrafter"/>
</dbReference>
<dbReference type="InterPro" id="IPR014001">
    <property type="entry name" value="Helicase_ATP-bd"/>
</dbReference>
<dbReference type="GO" id="GO:0016887">
    <property type="term" value="F:ATP hydrolysis activity"/>
    <property type="evidence" value="ECO:0007669"/>
    <property type="project" value="TreeGrafter"/>
</dbReference>
<feature type="compositionally biased region" description="Basic and acidic residues" evidence="9">
    <location>
        <begin position="175"/>
        <end position="184"/>
    </location>
</feature>
<dbReference type="SMART" id="SM01176">
    <property type="entry name" value="DUF4208"/>
    <property type="match status" value="1"/>
</dbReference>
<sequence>MSGQPLPLNNNGGGPLSHHHHHILYQQQNQLDIAQHSEPTSELDADAEADEDMAFAGTPSPYPPPSNASINALAASQTPLRNGGGDKIDLQAVDPVLYGLRRSSRSREIGSPMDESSEEADAEDDDGDYHQDRPAKRKRGNNGRRKEATPLSDSDSASDFGSETPAKKKKKRHHDGSGVEDFRFSTRGVKLPNYYENDEDASMDDESDEGAEDMGISAPAEQVHEIEMVLDHHRDDEKKHEAEDNFQTNMRFHIKWKSYSHLHNTDELYEFLKQYKGIKRVDNYIKNQQMILREVNMGDPEEEESYKIQRERQKEALEKLKVVERVISQRTTTDMLDNTKSYPEYFCKWHNQGYDASTWEKYDDIKVIAREQIEDFRKRETSELYPYRSRSYPVHGRPRWTKITADPPYISKTGGELKDFQLTGLNWLTFLWHNGDNGVLADEMGLGKTVQTVAFLSYLFHSQEQYGPFMVVVPLSTITAWQAQFAYWAPDLNVVCYMGSAAARDVIREYEFGPGSPKKIKANVVLTTYEMVLKDCVEMQAIKWQCIAVDEAHRLKNSESQLYQALSGCAAASKLLITGTPLQNNVRVLLALMHFLMPDKFSLASNFDLNDPDQEVKIKELHKDLEKYMLRRMKAEVIKSLPTKTERILRVELSATQANLYKNILTRNFAALAKGGTTNISLLNIAMECKKAANHPFLFEGVEQVVDNKEEQFKNLLMSSGKLVLLDKLLARLKADGHRVLIFSQMVRMLNILSDYLTMRGYLFQRLDGNVSSDMRKKAIEHFNSPGSPDFAFLLSTRAGGLGINLETADTVVIYDSDWNPQNDLQAMARAHRIGQKAHVNVYRLVSKDTMEEDILERAKKKMVLEYAIINQMDTSHTHLGGDKPRKQEKPSNQELSAILKYGAQNMFKQDDRELNKRLDELDLDDILNRAEKHDTVATDPAGSSLGGESFLQQFAEVTDVKNDINWDEIIPLEERDRVAAEDEQKNADVFLLQQAQGRKRAAAAVSYEGMDMLDPSVATAGDKKKPPKPAPVQARKSANAKSMELKDRDIRVLARSLQRWGDVRRRYEVIVRDARLENKNQGVIYDTADGLVEECEAAVKVHKAEIRDRVARGQTLTPAQKSKAVLVTFRGVSGLNAETIVSRFHELRVLCDHLEGLEDKYTWTLPVENVRPTLNWTSRWGAHEDAMLLVGAYIHGFGNWELMVNDAKLGLADKVFLEEGKKAEDNGSKPIPNAIHLVRRGDYLLGLLREQQEKIREYEQSLRRQTQKGSSHTPVPSSYPSGSTKRGRDETDDGGNSAAKGKKKRPVTPTFTDSEDDYPESMDEATVKEELRPVKTYLKLIKDTKQQSRDEKVQVLKSSLKAIGERIDEVVKTRGARGENEDRWRKHLWCFVTLFWPLKVQHTKLQAIHAKLVKSVGTNGTPAPSTSPSAVRR</sequence>
<dbReference type="PROSITE" id="PS51192">
    <property type="entry name" value="HELICASE_ATP_BIND_1"/>
    <property type="match status" value="1"/>
</dbReference>